<dbReference type="RefSeq" id="WP_168609975.1">
    <property type="nucleotide sequence ID" value="NZ_JAAZQD010000007.1"/>
</dbReference>
<gene>
    <name evidence="1" type="primary">tssG</name>
    <name evidence="1" type="ORF">HF690_14615</name>
</gene>
<dbReference type="EMBL" id="JAAZQD010000007">
    <property type="protein sequence ID" value="NKZ40190.1"/>
    <property type="molecule type" value="Genomic_DNA"/>
</dbReference>
<dbReference type="PANTHER" id="PTHR35564:SF4">
    <property type="entry name" value="CYTOPLASMIC PROTEIN"/>
    <property type="match status" value="1"/>
</dbReference>
<reference evidence="1 2" key="1">
    <citation type="journal article" date="2017" name="Int. J. Syst. Evol. Microbiol.">
        <title>Oleiagrimonas citrea sp. nov., a marine bacterium isolated from tidal flat sediment and emended description of the genus Oleiagrimonas Fang et al. 2015 and Oleiagrimonas soli.</title>
        <authorList>
            <person name="Yang S.H."/>
            <person name="Seo H.S."/>
            <person name="Seong C.N."/>
            <person name="Kwon K.K."/>
        </authorList>
    </citation>
    <scope>NUCLEOTIDE SEQUENCE [LARGE SCALE GENOMIC DNA]</scope>
    <source>
        <strain evidence="1 2">MEBiC09124</strain>
    </source>
</reference>
<dbReference type="NCBIfam" id="TIGR03347">
    <property type="entry name" value="VI_chp_1"/>
    <property type="match status" value="1"/>
</dbReference>
<dbReference type="PANTHER" id="PTHR35564">
    <property type="match status" value="1"/>
</dbReference>
<dbReference type="AlphaFoldDB" id="A0A846ZRE4"/>
<dbReference type="Pfam" id="PF06996">
    <property type="entry name" value="T6SS_TssG"/>
    <property type="match status" value="1"/>
</dbReference>
<organism evidence="1 2">
    <name type="scientific">Oleiagrimonas citrea</name>
    <dbReference type="NCBI Taxonomy" id="1665687"/>
    <lineage>
        <taxon>Bacteria</taxon>
        <taxon>Pseudomonadati</taxon>
        <taxon>Pseudomonadota</taxon>
        <taxon>Gammaproteobacteria</taxon>
        <taxon>Lysobacterales</taxon>
        <taxon>Rhodanobacteraceae</taxon>
        <taxon>Oleiagrimonas</taxon>
    </lineage>
</organism>
<evidence type="ECO:0000313" key="2">
    <source>
        <dbReference type="Proteomes" id="UP000541636"/>
    </source>
</evidence>
<accession>A0A846ZRE4</accession>
<sequence>MASTDWRTGEPLAARLQARPASFDFFQWVRLASWPDADSDAATREQGASRVHPNLRFRGELSSAFPGSEISAGRMRIPRRMIGEKRRKELFVSNFTVLGMLGPMPDSFTEWVRERLNERDAGMAEFLDIFNHRISTLRYELKASSVPAFDALRPERTRYAAAVGALMGLVAFDGAAARILDQRVPLPRRSLLALAGLLSSGRRSAATAARVLTLYLGAPVRVRSLLGGWRDIETRDRTRLGHRRLADPAPLGRRVWVQHARVGMDIGPLDYRALCALLADRAPKGLDQRSDTFGRNHGSLVAMLHYLFDRRVDVLVTVSLHDMHLPEAILRLPRGRAESHGLRLGQTAWLRGTPRASRKVQFLVRADGDRAVAA</sequence>
<evidence type="ECO:0000313" key="1">
    <source>
        <dbReference type="EMBL" id="NKZ40190.1"/>
    </source>
</evidence>
<protein>
    <submittedName>
        <fullName evidence="1">Type VI secretion system baseplate subunit TssG</fullName>
    </submittedName>
</protein>
<name>A0A846ZRE4_9GAMM</name>
<dbReference type="InterPro" id="IPR010732">
    <property type="entry name" value="T6SS_TssG-like"/>
</dbReference>
<keyword evidence="2" id="KW-1185">Reference proteome</keyword>
<comment type="caution">
    <text evidence="1">The sequence shown here is derived from an EMBL/GenBank/DDBJ whole genome shotgun (WGS) entry which is preliminary data.</text>
</comment>
<proteinExistence type="predicted"/>
<dbReference type="Proteomes" id="UP000541636">
    <property type="component" value="Unassembled WGS sequence"/>
</dbReference>